<keyword evidence="2" id="KW-1185">Reference proteome</keyword>
<dbReference type="HOGENOM" id="CLU_2483655_0_0_1"/>
<reference evidence="2" key="1">
    <citation type="journal article" date="2014" name="Proc. Natl. Acad. Sci. U.S.A.">
        <title>Extensive sampling of basidiomycete genomes demonstrates inadequacy of the white-rot/brown-rot paradigm for wood decay fungi.</title>
        <authorList>
            <person name="Riley R."/>
            <person name="Salamov A.A."/>
            <person name="Brown D.W."/>
            <person name="Nagy L.G."/>
            <person name="Floudas D."/>
            <person name="Held B.W."/>
            <person name="Levasseur A."/>
            <person name="Lombard V."/>
            <person name="Morin E."/>
            <person name="Otillar R."/>
            <person name="Lindquist E.A."/>
            <person name="Sun H."/>
            <person name="LaButti K.M."/>
            <person name="Schmutz J."/>
            <person name="Jabbour D."/>
            <person name="Luo H."/>
            <person name="Baker S.E."/>
            <person name="Pisabarro A.G."/>
            <person name="Walton J.D."/>
            <person name="Blanchette R.A."/>
            <person name="Henrissat B."/>
            <person name="Martin F."/>
            <person name="Cullen D."/>
            <person name="Hibbett D.S."/>
            <person name="Grigoriev I.V."/>
        </authorList>
    </citation>
    <scope>NUCLEOTIDE SEQUENCE [LARGE SCALE GENOMIC DNA]</scope>
    <source>
        <strain evidence="2">MUCL 33604</strain>
    </source>
</reference>
<dbReference type="EMBL" id="KL197723">
    <property type="protein sequence ID" value="KDQ56111.1"/>
    <property type="molecule type" value="Genomic_DNA"/>
</dbReference>
<name>A0A067Q0H0_9AGAM</name>
<proteinExistence type="predicted"/>
<protein>
    <submittedName>
        <fullName evidence="1">Uncharacterized protein</fullName>
    </submittedName>
</protein>
<organism evidence="1 2">
    <name type="scientific">Jaapia argillacea MUCL 33604</name>
    <dbReference type="NCBI Taxonomy" id="933084"/>
    <lineage>
        <taxon>Eukaryota</taxon>
        <taxon>Fungi</taxon>
        <taxon>Dikarya</taxon>
        <taxon>Basidiomycota</taxon>
        <taxon>Agaricomycotina</taxon>
        <taxon>Agaricomycetes</taxon>
        <taxon>Agaricomycetidae</taxon>
        <taxon>Jaapiales</taxon>
        <taxon>Jaapiaceae</taxon>
        <taxon>Jaapia</taxon>
    </lineage>
</organism>
<dbReference type="Proteomes" id="UP000027265">
    <property type="component" value="Unassembled WGS sequence"/>
</dbReference>
<dbReference type="InParanoid" id="A0A067Q0H0"/>
<accession>A0A067Q0H0</accession>
<sequence>MVRLGALPSEFGPVARNWRYWVVLDCRWGPRMEPPLPCHHFQLLTYLLGLDWMMLVSVFGYSPYQRVAVQGSIWKWDMPVGCFLSLE</sequence>
<gene>
    <name evidence="1" type="ORF">JAAARDRAFT_320974</name>
</gene>
<evidence type="ECO:0000313" key="2">
    <source>
        <dbReference type="Proteomes" id="UP000027265"/>
    </source>
</evidence>
<evidence type="ECO:0000313" key="1">
    <source>
        <dbReference type="EMBL" id="KDQ56111.1"/>
    </source>
</evidence>
<dbReference type="AlphaFoldDB" id="A0A067Q0H0"/>